<dbReference type="InterPro" id="IPR026669">
    <property type="entry name" value="Arsenite_MeTrfase-like"/>
</dbReference>
<evidence type="ECO:0000256" key="8">
    <source>
        <dbReference type="ARBA" id="ARBA00048428"/>
    </source>
</evidence>
<keyword evidence="11" id="KW-1185">Reference proteome</keyword>
<keyword evidence="2" id="KW-0949">S-adenosyl-L-methionine</keyword>
<dbReference type="GO" id="GO:0009404">
    <property type="term" value="P:toxin metabolic process"/>
    <property type="evidence" value="ECO:0007669"/>
    <property type="project" value="TreeGrafter"/>
</dbReference>
<feature type="domain" description="Methyltransferase" evidence="9">
    <location>
        <begin position="64"/>
        <end position="216"/>
    </location>
</feature>
<dbReference type="EC" id="2.1.1.137" evidence="4"/>
<comment type="caution">
    <text evidence="10">The sequence shown here is derived from an EMBL/GenBank/DDBJ whole genome shotgun (WGS) entry which is preliminary data.</text>
</comment>
<dbReference type="GO" id="GO:0030791">
    <property type="term" value="F:arsenite methyltransferase activity"/>
    <property type="evidence" value="ECO:0007669"/>
    <property type="project" value="UniProtKB-EC"/>
</dbReference>
<dbReference type="PANTHER" id="PTHR43675">
    <property type="entry name" value="ARSENITE METHYLTRANSFERASE"/>
    <property type="match status" value="1"/>
</dbReference>
<evidence type="ECO:0000259" key="9">
    <source>
        <dbReference type="Pfam" id="PF13847"/>
    </source>
</evidence>
<dbReference type="CDD" id="cd02440">
    <property type="entry name" value="AdoMet_MTases"/>
    <property type="match status" value="1"/>
</dbReference>
<protein>
    <recommendedName>
        <fullName evidence="5">Arsenite methyltransferase</fullName>
        <ecNumber evidence="4">2.1.1.137</ecNumber>
    </recommendedName>
</protein>
<comment type="catalytic activity">
    <reaction evidence="8">
        <text>arsenic triglutathione + 3 [thioredoxin]-dithiol + 3 S-adenosyl-L-methionine = trimethylarsine + 3 [thioredoxin]-disulfide + 3 glutathione + 3 S-adenosyl-L-homocysteine + 3 H(+)</text>
        <dbReference type="Rhea" id="RHEA:69432"/>
        <dbReference type="Rhea" id="RHEA-COMP:10698"/>
        <dbReference type="Rhea" id="RHEA-COMP:10700"/>
        <dbReference type="ChEBI" id="CHEBI:15378"/>
        <dbReference type="ChEBI" id="CHEBI:27130"/>
        <dbReference type="ChEBI" id="CHEBI:29950"/>
        <dbReference type="ChEBI" id="CHEBI:50058"/>
        <dbReference type="ChEBI" id="CHEBI:57856"/>
        <dbReference type="ChEBI" id="CHEBI:57925"/>
        <dbReference type="ChEBI" id="CHEBI:59789"/>
        <dbReference type="ChEBI" id="CHEBI:183640"/>
        <dbReference type="EC" id="2.1.1.137"/>
    </reaction>
</comment>
<dbReference type="PANTHER" id="PTHR43675:SF8">
    <property type="entry name" value="ARSENITE METHYLTRANSFERASE"/>
    <property type="match status" value="1"/>
</dbReference>
<dbReference type="GO" id="GO:0005829">
    <property type="term" value="C:cytosol"/>
    <property type="evidence" value="ECO:0007669"/>
    <property type="project" value="TreeGrafter"/>
</dbReference>
<dbReference type="AlphaFoldDB" id="A0AAN7S856"/>
<evidence type="ECO:0000256" key="5">
    <source>
        <dbReference type="ARBA" id="ARBA00034545"/>
    </source>
</evidence>
<keyword evidence="1" id="KW-0808">Transferase</keyword>
<evidence type="ECO:0000256" key="1">
    <source>
        <dbReference type="ARBA" id="ARBA00022679"/>
    </source>
</evidence>
<dbReference type="GO" id="GO:0018872">
    <property type="term" value="P:arsonoacetate metabolic process"/>
    <property type="evidence" value="ECO:0007669"/>
    <property type="project" value="TreeGrafter"/>
</dbReference>
<comment type="catalytic activity">
    <reaction evidence="7">
        <text>arsenic triglutathione + 2 [thioredoxin]-dithiol + 2 S-adenosyl-L-methionine + H2O = dimethylarsinous acid + 2 [thioredoxin]-disulfide + 3 glutathione + 2 S-adenosyl-L-homocysteine + 2 H(+)</text>
        <dbReference type="Rhea" id="RHEA:69464"/>
        <dbReference type="Rhea" id="RHEA-COMP:10698"/>
        <dbReference type="Rhea" id="RHEA-COMP:10700"/>
        <dbReference type="ChEBI" id="CHEBI:15377"/>
        <dbReference type="ChEBI" id="CHEBI:15378"/>
        <dbReference type="ChEBI" id="CHEBI:23808"/>
        <dbReference type="ChEBI" id="CHEBI:29950"/>
        <dbReference type="ChEBI" id="CHEBI:50058"/>
        <dbReference type="ChEBI" id="CHEBI:57856"/>
        <dbReference type="ChEBI" id="CHEBI:57925"/>
        <dbReference type="ChEBI" id="CHEBI:59789"/>
        <dbReference type="ChEBI" id="CHEBI:183640"/>
        <dbReference type="EC" id="2.1.1.137"/>
    </reaction>
</comment>
<comment type="catalytic activity">
    <reaction evidence="6">
        <text>arsenic triglutathione + [thioredoxin]-dithiol + S-adenosyl-L-methionine + 2 H2O = methylarsonous acid + [thioredoxin]-disulfide + 3 glutathione + S-adenosyl-L-homocysteine + H(+)</text>
        <dbReference type="Rhea" id="RHEA:69460"/>
        <dbReference type="Rhea" id="RHEA-COMP:10698"/>
        <dbReference type="Rhea" id="RHEA-COMP:10700"/>
        <dbReference type="ChEBI" id="CHEBI:15377"/>
        <dbReference type="ChEBI" id="CHEBI:15378"/>
        <dbReference type="ChEBI" id="CHEBI:17826"/>
        <dbReference type="ChEBI" id="CHEBI:29950"/>
        <dbReference type="ChEBI" id="CHEBI:50058"/>
        <dbReference type="ChEBI" id="CHEBI:57856"/>
        <dbReference type="ChEBI" id="CHEBI:57925"/>
        <dbReference type="ChEBI" id="CHEBI:59789"/>
        <dbReference type="ChEBI" id="CHEBI:183640"/>
        <dbReference type="EC" id="2.1.1.137"/>
    </reaction>
</comment>
<evidence type="ECO:0000313" key="11">
    <source>
        <dbReference type="Proteomes" id="UP001333110"/>
    </source>
</evidence>
<sequence length="358" mass="39280">MSFPSQDYYGKELQKSEDLKTNACVTLARPLPKSVREALERVHEEVLARYYGCGLVIPECLALCRILDLGSGSGRDCYLLSQLVGEQGHVTGIDMTEGQVEVAKKHIAYHMDKFGYQKPNVEFLQGYMEKLGDAGLADESYDIVISNCVINLAPDKRAVLREAYRVLKPGGEMYFSDVYASQRLSEAVRKHRVLWGECLAGALYWRDLYSIAEEVGFSTPCLVTASPITIGDKELEGIIAQALGAQTTKLSLAGDCRFVSATFRLFKVPGSSRAGPGQVIYNGGIVGHEQELVFDANFTFKEGEVVDVDAEMAAILRSSRFAEEFLIRAGGANADAPQGCCRKRAKAGSRQLHGWVRG</sequence>
<dbReference type="Proteomes" id="UP001333110">
    <property type="component" value="Unassembled WGS sequence"/>
</dbReference>
<name>A0AAN7S856_MYCAM</name>
<proteinExistence type="inferred from homology"/>
<evidence type="ECO:0000256" key="4">
    <source>
        <dbReference type="ARBA" id="ARBA00034521"/>
    </source>
</evidence>
<evidence type="ECO:0000256" key="3">
    <source>
        <dbReference type="ARBA" id="ARBA00034487"/>
    </source>
</evidence>
<gene>
    <name evidence="10" type="ORF">QYF61_014665</name>
</gene>
<evidence type="ECO:0000256" key="7">
    <source>
        <dbReference type="ARBA" id="ARBA00047943"/>
    </source>
</evidence>
<reference evidence="10 11" key="1">
    <citation type="journal article" date="2023" name="J. Hered.">
        <title>Chromosome-level genome of the wood stork (Mycteria americana) provides insight into avian chromosome evolution.</title>
        <authorList>
            <person name="Flamio R. Jr."/>
            <person name="Ramstad K.M."/>
        </authorList>
    </citation>
    <scope>NUCLEOTIDE SEQUENCE [LARGE SCALE GENOMIC DNA]</scope>
    <source>
        <strain evidence="10">JAX WOST 10</strain>
    </source>
</reference>
<comment type="similarity">
    <text evidence="3">Belongs to the methyltransferase superfamily. Arsenite methyltransferase family.</text>
</comment>
<evidence type="ECO:0000256" key="2">
    <source>
        <dbReference type="ARBA" id="ARBA00022691"/>
    </source>
</evidence>
<organism evidence="10 11">
    <name type="scientific">Mycteria americana</name>
    <name type="common">Wood stork</name>
    <dbReference type="NCBI Taxonomy" id="33587"/>
    <lineage>
        <taxon>Eukaryota</taxon>
        <taxon>Metazoa</taxon>
        <taxon>Chordata</taxon>
        <taxon>Craniata</taxon>
        <taxon>Vertebrata</taxon>
        <taxon>Euteleostomi</taxon>
        <taxon>Archelosauria</taxon>
        <taxon>Archosauria</taxon>
        <taxon>Dinosauria</taxon>
        <taxon>Saurischia</taxon>
        <taxon>Theropoda</taxon>
        <taxon>Coelurosauria</taxon>
        <taxon>Aves</taxon>
        <taxon>Neognathae</taxon>
        <taxon>Neoaves</taxon>
        <taxon>Aequornithes</taxon>
        <taxon>Ciconiiformes</taxon>
        <taxon>Ciconiidae</taxon>
        <taxon>Mycteria</taxon>
    </lineage>
</organism>
<accession>A0AAN7S856</accession>
<evidence type="ECO:0000313" key="10">
    <source>
        <dbReference type="EMBL" id="KAK4821178.1"/>
    </source>
</evidence>
<dbReference type="SUPFAM" id="SSF53335">
    <property type="entry name" value="S-adenosyl-L-methionine-dependent methyltransferases"/>
    <property type="match status" value="1"/>
</dbReference>
<dbReference type="Gene3D" id="3.40.5.100">
    <property type="match status" value="1"/>
</dbReference>
<evidence type="ECO:0000256" key="6">
    <source>
        <dbReference type="ARBA" id="ARBA00047941"/>
    </source>
</evidence>
<dbReference type="InterPro" id="IPR025714">
    <property type="entry name" value="Methyltranfer_dom"/>
</dbReference>
<dbReference type="Gene3D" id="3.40.50.150">
    <property type="entry name" value="Vaccinia Virus protein VP39"/>
    <property type="match status" value="1"/>
</dbReference>
<dbReference type="Pfam" id="PF13847">
    <property type="entry name" value="Methyltransf_31"/>
    <property type="match status" value="1"/>
</dbReference>
<dbReference type="InterPro" id="IPR029063">
    <property type="entry name" value="SAM-dependent_MTases_sf"/>
</dbReference>
<dbReference type="EMBL" id="JAUNZN010000005">
    <property type="protein sequence ID" value="KAK4821178.1"/>
    <property type="molecule type" value="Genomic_DNA"/>
</dbReference>